<evidence type="ECO:0000256" key="2">
    <source>
        <dbReference type="SAM" id="Phobius"/>
    </source>
</evidence>
<reference evidence="3" key="1">
    <citation type="submission" date="2020-05" db="EMBL/GenBank/DDBJ databases">
        <authorList>
            <person name="Chiriac C."/>
            <person name="Salcher M."/>
            <person name="Ghai R."/>
            <person name="Kavagutti S V."/>
        </authorList>
    </citation>
    <scope>NUCLEOTIDE SEQUENCE</scope>
</reference>
<dbReference type="EMBL" id="CAEZUP010000005">
    <property type="protein sequence ID" value="CAB4598489.1"/>
    <property type="molecule type" value="Genomic_DNA"/>
</dbReference>
<keyword evidence="2" id="KW-0472">Membrane</keyword>
<dbReference type="InterPro" id="IPR001457">
    <property type="entry name" value="NADH_UbQ/plastoQ_OxRdtase_su6"/>
</dbReference>
<protein>
    <submittedName>
        <fullName evidence="3">Unannotated protein</fullName>
    </submittedName>
</protein>
<keyword evidence="2" id="KW-1133">Transmembrane helix</keyword>
<dbReference type="AlphaFoldDB" id="A0A6J6GF93"/>
<keyword evidence="2" id="KW-0812">Transmembrane</keyword>
<evidence type="ECO:0000313" key="3">
    <source>
        <dbReference type="EMBL" id="CAB4598489.1"/>
    </source>
</evidence>
<dbReference type="Gene3D" id="1.20.120.1200">
    <property type="entry name" value="NADH-ubiquinone/plastoquinone oxidoreductase chain 6, subunit NuoJ"/>
    <property type="match status" value="1"/>
</dbReference>
<dbReference type="PANTHER" id="PTHR33269">
    <property type="entry name" value="NADH-UBIQUINONE OXIDOREDUCTASE CHAIN 6"/>
    <property type="match status" value="1"/>
</dbReference>
<dbReference type="GO" id="GO:0008137">
    <property type="term" value="F:NADH dehydrogenase (ubiquinone) activity"/>
    <property type="evidence" value="ECO:0007669"/>
    <property type="project" value="InterPro"/>
</dbReference>
<feature type="transmembrane region" description="Helical" evidence="2">
    <location>
        <begin position="89"/>
        <end position="112"/>
    </location>
</feature>
<gene>
    <name evidence="3" type="ORF">UFOPK1835_00219</name>
</gene>
<feature type="region of interest" description="Disordered" evidence="1">
    <location>
        <begin position="174"/>
        <end position="216"/>
    </location>
</feature>
<feature type="transmembrane region" description="Helical" evidence="2">
    <location>
        <begin position="29"/>
        <end position="47"/>
    </location>
</feature>
<organism evidence="3">
    <name type="scientific">freshwater metagenome</name>
    <dbReference type="NCBI Taxonomy" id="449393"/>
    <lineage>
        <taxon>unclassified sequences</taxon>
        <taxon>metagenomes</taxon>
        <taxon>ecological metagenomes</taxon>
    </lineage>
</organism>
<accession>A0A6J6GF93</accession>
<dbReference type="PANTHER" id="PTHR33269:SF19">
    <property type="entry name" value="NADH-QUINONE OXIDOREDUCTASE SUBUNIT J"/>
    <property type="match status" value="1"/>
</dbReference>
<feature type="transmembrane region" description="Helical" evidence="2">
    <location>
        <begin position="146"/>
        <end position="168"/>
    </location>
</feature>
<dbReference type="Pfam" id="PF00499">
    <property type="entry name" value="Oxidored_q3"/>
    <property type="match status" value="1"/>
</dbReference>
<evidence type="ECO:0000256" key="1">
    <source>
        <dbReference type="SAM" id="MobiDB-lite"/>
    </source>
</evidence>
<sequence length="216" mass="22554">METAVFVVCALVVLAGGLGVVVSRNPVHSALSLVATLFAIAVLFLNLGAQLLAVVQVIVYTGAIVVLILFVMMLLGIDQEEDLDEEPIVGQRIVAMLVGLVFLGAVLAVIIIGKESAVTGAESVTQAISPNVANVVQIGRELFTNYVFALEITAGLLTIAVVGAVVLARRPTDLQPIPEPESMTDQGDEPLTEPLRSSFRASNANPNDDASGEGSH</sequence>
<name>A0A6J6GF93_9ZZZZ</name>
<feature type="compositionally biased region" description="Polar residues" evidence="1">
    <location>
        <begin position="199"/>
        <end position="208"/>
    </location>
</feature>
<feature type="transmembrane region" description="Helical" evidence="2">
    <location>
        <begin position="54"/>
        <end position="77"/>
    </location>
</feature>
<dbReference type="InterPro" id="IPR042106">
    <property type="entry name" value="Nuo/plastoQ_OxRdtase_6_NuoJ"/>
</dbReference>
<proteinExistence type="predicted"/>